<dbReference type="AlphaFoldDB" id="A0A1U9K6X4"/>
<gene>
    <name evidence="2" type="primary">cutC</name>
    <name evidence="3" type="ORF">B0W44_08140</name>
</gene>
<dbReference type="Gene3D" id="3.20.20.380">
    <property type="entry name" value="Copper homeostasis (CutC) domain"/>
    <property type="match status" value="1"/>
</dbReference>
<dbReference type="EMBL" id="CP019699">
    <property type="protein sequence ID" value="AQS55763.1"/>
    <property type="molecule type" value="Genomic_DNA"/>
</dbReference>
<dbReference type="InterPro" id="IPR036822">
    <property type="entry name" value="CutC-like_dom_sf"/>
</dbReference>
<dbReference type="KEGG" id="ntr:B0W44_08140"/>
<comment type="subcellular location">
    <subcellularLocation>
        <location evidence="2">Cytoplasm</location>
    </subcellularLocation>
</comment>
<evidence type="ECO:0000313" key="4">
    <source>
        <dbReference type="Proteomes" id="UP000188603"/>
    </source>
</evidence>
<dbReference type="PANTHER" id="PTHR12598">
    <property type="entry name" value="COPPER HOMEOSTASIS PROTEIN CUTC"/>
    <property type="match status" value="1"/>
</dbReference>
<dbReference type="Proteomes" id="UP000188603">
    <property type="component" value="Chromosome"/>
</dbReference>
<dbReference type="GO" id="GO:0005507">
    <property type="term" value="F:copper ion binding"/>
    <property type="evidence" value="ECO:0007669"/>
    <property type="project" value="TreeGrafter"/>
</dbReference>
<evidence type="ECO:0000313" key="3">
    <source>
        <dbReference type="EMBL" id="AQS55763.1"/>
    </source>
</evidence>
<comment type="similarity">
    <text evidence="1 2">Belongs to the CutC family.</text>
</comment>
<comment type="caution">
    <text evidence="2">Once thought to be involved in copper homeostasis, experiments in E.coli have shown this is not the case.</text>
</comment>
<dbReference type="GO" id="GO:0005737">
    <property type="term" value="C:cytoplasm"/>
    <property type="evidence" value="ECO:0007669"/>
    <property type="project" value="UniProtKB-SubCell"/>
</dbReference>
<dbReference type="Pfam" id="PF03932">
    <property type="entry name" value="CutC"/>
    <property type="match status" value="1"/>
</dbReference>
<dbReference type="STRING" id="1471761.B0W44_08140"/>
<name>A0A1U9K6X4_9BACL</name>
<proteinExistence type="inferred from homology"/>
<dbReference type="SUPFAM" id="SSF110395">
    <property type="entry name" value="CutC-like"/>
    <property type="match status" value="1"/>
</dbReference>
<evidence type="ECO:0000256" key="2">
    <source>
        <dbReference type="HAMAP-Rule" id="MF_00795"/>
    </source>
</evidence>
<evidence type="ECO:0000256" key="1">
    <source>
        <dbReference type="ARBA" id="ARBA00007768"/>
    </source>
</evidence>
<dbReference type="InterPro" id="IPR005627">
    <property type="entry name" value="CutC-like"/>
</dbReference>
<sequence length="229" mass="24847">MLLEIIATHLTDAITAAKSGADRLELSPGMSEEGLTPSYGLIDEVVHAVDIPVNVIIRPHSQSFCYDANDIKTMVKDIHIAKKLGAAGIVIGTLKPNGEIDTEALKHLLEAADGLDVTFHRAFDFARDQSEALHVLSQFPQVRRVLTSGGKQKAPQGVDNLNELLAQAKQTHVTIMAGHGLTLETFAAFIEKTAVREVHFGSGVRVGKAYHQPISRDTIKQIKKIMADV</sequence>
<dbReference type="OrthoDB" id="9815677at2"/>
<protein>
    <recommendedName>
        <fullName evidence="2">PF03932 family protein CutC</fullName>
    </recommendedName>
</protein>
<organism evidence="3 4">
    <name type="scientific">Novibacillus thermophilus</name>
    <dbReference type="NCBI Taxonomy" id="1471761"/>
    <lineage>
        <taxon>Bacteria</taxon>
        <taxon>Bacillati</taxon>
        <taxon>Bacillota</taxon>
        <taxon>Bacilli</taxon>
        <taxon>Bacillales</taxon>
        <taxon>Thermoactinomycetaceae</taxon>
        <taxon>Novibacillus</taxon>
    </lineage>
</organism>
<dbReference type="PANTHER" id="PTHR12598:SF0">
    <property type="entry name" value="COPPER HOMEOSTASIS PROTEIN CUTC HOMOLOG"/>
    <property type="match status" value="1"/>
</dbReference>
<dbReference type="HAMAP" id="MF_00795">
    <property type="entry name" value="CutC"/>
    <property type="match status" value="1"/>
</dbReference>
<keyword evidence="4" id="KW-1185">Reference proteome</keyword>
<reference evidence="3 4" key="1">
    <citation type="journal article" date="2015" name="Int. J. Syst. Evol. Microbiol.">
        <title>Novibacillus thermophilus gen. nov., sp. nov., a Gram-staining-negative and moderately thermophilic member of the family Thermoactinomycetaceae.</title>
        <authorList>
            <person name="Yang G."/>
            <person name="Chen J."/>
            <person name="Zhou S."/>
        </authorList>
    </citation>
    <scope>NUCLEOTIDE SEQUENCE [LARGE SCALE GENOMIC DNA]</scope>
    <source>
        <strain evidence="3 4">SG-1</strain>
    </source>
</reference>
<keyword evidence="2" id="KW-0963">Cytoplasm</keyword>
<accession>A0A1U9K6X4</accession>